<reference evidence="1" key="1">
    <citation type="submission" date="2014-11" db="EMBL/GenBank/DDBJ databases">
        <authorList>
            <person name="Amaro Gonzalez C."/>
        </authorList>
    </citation>
    <scope>NUCLEOTIDE SEQUENCE</scope>
</reference>
<name>A0A0E9WKZ3_ANGAN</name>
<reference evidence="1" key="2">
    <citation type="journal article" date="2015" name="Fish Shellfish Immunol.">
        <title>Early steps in the European eel (Anguilla anguilla)-Vibrio vulnificus interaction in the gills: Role of the RtxA13 toxin.</title>
        <authorList>
            <person name="Callol A."/>
            <person name="Pajuelo D."/>
            <person name="Ebbesson L."/>
            <person name="Teles M."/>
            <person name="MacKenzie S."/>
            <person name="Amaro C."/>
        </authorList>
    </citation>
    <scope>NUCLEOTIDE SEQUENCE</scope>
</reference>
<sequence length="69" mass="7881">MWELLSLNLNCCGNYWAAVCNPAPGVREIIQFFLGSFQTLNYIIRLFLDLLNAGKCLSYSVFIHLDLHS</sequence>
<accession>A0A0E9WKZ3</accession>
<dbReference type="EMBL" id="GBXM01018419">
    <property type="protein sequence ID" value="JAH90158.1"/>
    <property type="molecule type" value="Transcribed_RNA"/>
</dbReference>
<protein>
    <submittedName>
        <fullName evidence="1">Uncharacterized protein</fullName>
    </submittedName>
</protein>
<dbReference type="AlphaFoldDB" id="A0A0E9WKZ3"/>
<evidence type="ECO:0000313" key="1">
    <source>
        <dbReference type="EMBL" id="JAH90158.1"/>
    </source>
</evidence>
<organism evidence="1">
    <name type="scientific">Anguilla anguilla</name>
    <name type="common">European freshwater eel</name>
    <name type="synonym">Muraena anguilla</name>
    <dbReference type="NCBI Taxonomy" id="7936"/>
    <lineage>
        <taxon>Eukaryota</taxon>
        <taxon>Metazoa</taxon>
        <taxon>Chordata</taxon>
        <taxon>Craniata</taxon>
        <taxon>Vertebrata</taxon>
        <taxon>Euteleostomi</taxon>
        <taxon>Actinopterygii</taxon>
        <taxon>Neopterygii</taxon>
        <taxon>Teleostei</taxon>
        <taxon>Anguilliformes</taxon>
        <taxon>Anguillidae</taxon>
        <taxon>Anguilla</taxon>
    </lineage>
</organism>
<proteinExistence type="predicted"/>